<evidence type="ECO:0000256" key="1">
    <source>
        <dbReference type="SAM" id="MobiDB-lite"/>
    </source>
</evidence>
<feature type="region of interest" description="Disordered" evidence="1">
    <location>
        <begin position="41"/>
        <end position="60"/>
    </location>
</feature>
<reference evidence="2" key="2">
    <citation type="submission" date="2018-05" db="EMBL/GenBank/DDBJ databases">
        <title>OmerRS3 (Oryza meridionalis Reference Sequence Version 3).</title>
        <authorList>
            <person name="Zhang J."/>
            <person name="Kudrna D."/>
            <person name="Lee S."/>
            <person name="Talag J."/>
            <person name="Welchert J."/>
            <person name="Wing R.A."/>
        </authorList>
    </citation>
    <scope>NUCLEOTIDE SEQUENCE [LARGE SCALE GENOMIC DNA]</scope>
    <source>
        <strain evidence="2">cv. OR44</strain>
    </source>
</reference>
<dbReference type="Gramene" id="OMERI07G05470.1">
    <property type="protein sequence ID" value="OMERI07G05470.1"/>
    <property type="gene ID" value="OMERI07G05470"/>
</dbReference>
<dbReference type="HOGENOM" id="CLU_2945671_0_0_1"/>
<organism evidence="2">
    <name type="scientific">Oryza meridionalis</name>
    <dbReference type="NCBI Taxonomy" id="40149"/>
    <lineage>
        <taxon>Eukaryota</taxon>
        <taxon>Viridiplantae</taxon>
        <taxon>Streptophyta</taxon>
        <taxon>Embryophyta</taxon>
        <taxon>Tracheophyta</taxon>
        <taxon>Spermatophyta</taxon>
        <taxon>Magnoliopsida</taxon>
        <taxon>Liliopsida</taxon>
        <taxon>Poales</taxon>
        <taxon>Poaceae</taxon>
        <taxon>BOP clade</taxon>
        <taxon>Oryzoideae</taxon>
        <taxon>Oryzeae</taxon>
        <taxon>Oryzinae</taxon>
        <taxon>Oryza</taxon>
    </lineage>
</organism>
<dbReference type="EnsemblPlants" id="OMERI07G05470.1">
    <property type="protein sequence ID" value="OMERI07G05470.1"/>
    <property type="gene ID" value="OMERI07G05470"/>
</dbReference>
<evidence type="ECO:0000313" key="2">
    <source>
        <dbReference type="EnsemblPlants" id="OMERI07G05470.1"/>
    </source>
</evidence>
<accession>A0A0E0E8Y4</accession>
<evidence type="ECO:0000313" key="3">
    <source>
        <dbReference type="Proteomes" id="UP000008021"/>
    </source>
</evidence>
<sequence>MSWRWSPLVLQVRARRHGGRRLCAWELAVARHRLAQIRAMLDPPTPRQPPLSGGCGVVRD</sequence>
<name>A0A0E0E8Y4_9ORYZ</name>
<keyword evidence="3" id="KW-1185">Reference proteome</keyword>
<dbReference type="AlphaFoldDB" id="A0A0E0E8Y4"/>
<dbReference type="Proteomes" id="UP000008021">
    <property type="component" value="Chromosome 7"/>
</dbReference>
<protein>
    <submittedName>
        <fullName evidence="2">Uncharacterized protein</fullName>
    </submittedName>
</protein>
<proteinExistence type="predicted"/>
<reference evidence="2" key="1">
    <citation type="submission" date="2015-04" db="UniProtKB">
        <authorList>
            <consortium name="EnsemblPlants"/>
        </authorList>
    </citation>
    <scope>IDENTIFICATION</scope>
</reference>